<protein>
    <submittedName>
        <fullName evidence="3">Uncharacterized protein</fullName>
    </submittedName>
</protein>
<dbReference type="Proteomes" id="UP000799537">
    <property type="component" value="Unassembled WGS sequence"/>
</dbReference>
<organism evidence="3 4">
    <name type="scientific">Zasmidium cellare ATCC 36951</name>
    <dbReference type="NCBI Taxonomy" id="1080233"/>
    <lineage>
        <taxon>Eukaryota</taxon>
        <taxon>Fungi</taxon>
        <taxon>Dikarya</taxon>
        <taxon>Ascomycota</taxon>
        <taxon>Pezizomycotina</taxon>
        <taxon>Dothideomycetes</taxon>
        <taxon>Dothideomycetidae</taxon>
        <taxon>Mycosphaerellales</taxon>
        <taxon>Mycosphaerellaceae</taxon>
        <taxon>Zasmidium</taxon>
    </lineage>
</organism>
<name>A0A6A6CC32_ZASCE</name>
<evidence type="ECO:0000256" key="2">
    <source>
        <dbReference type="SAM" id="SignalP"/>
    </source>
</evidence>
<dbReference type="AlphaFoldDB" id="A0A6A6CC32"/>
<dbReference type="GeneID" id="54566977"/>
<keyword evidence="4" id="KW-1185">Reference proteome</keyword>
<feature type="chain" id="PRO_5025356018" evidence="2">
    <location>
        <begin position="16"/>
        <end position="119"/>
    </location>
</feature>
<feature type="signal peptide" evidence="2">
    <location>
        <begin position="1"/>
        <end position="15"/>
    </location>
</feature>
<sequence>MVFFIPVLLAVAGIAIYKDRKDRKRERRELEAEATASGQTMSQRHRQSKINRSGPKDIDAGLHTIDGKVPPAYQEFENGNLSLPSYTSIEMPKHPALRFGGMMPAFDKGLLPGWVITSS</sequence>
<evidence type="ECO:0000313" key="4">
    <source>
        <dbReference type="Proteomes" id="UP000799537"/>
    </source>
</evidence>
<accession>A0A6A6CC32</accession>
<reference evidence="3" key="1">
    <citation type="journal article" date="2020" name="Stud. Mycol.">
        <title>101 Dothideomycetes genomes: a test case for predicting lifestyles and emergence of pathogens.</title>
        <authorList>
            <person name="Haridas S."/>
            <person name="Albert R."/>
            <person name="Binder M."/>
            <person name="Bloem J."/>
            <person name="Labutti K."/>
            <person name="Salamov A."/>
            <person name="Andreopoulos B."/>
            <person name="Baker S."/>
            <person name="Barry K."/>
            <person name="Bills G."/>
            <person name="Bluhm B."/>
            <person name="Cannon C."/>
            <person name="Castanera R."/>
            <person name="Culley D."/>
            <person name="Daum C."/>
            <person name="Ezra D."/>
            <person name="Gonzalez J."/>
            <person name="Henrissat B."/>
            <person name="Kuo A."/>
            <person name="Liang C."/>
            <person name="Lipzen A."/>
            <person name="Lutzoni F."/>
            <person name="Magnuson J."/>
            <person name="Mondo S."/>
            <person name="Nolan M."/>
            <person name="Ohm R."/>
            <person name="Pangilinan J."/>
            <person name="Park H.-J."/>
            <person name="Ramirez L."/>
            <person name="Alfaro M."/>
            <person name="Sun H."/>
            <person name="Tritt A."/>
            <person name="Yoshinaga Y."/>
            <person name="Zwiers L.-H."/>
            <person name="Turgeon B."/>
            <person name="Goodwin S."/>
            <person name="Spatafora J."/>
            <person name="Crous P."/>
            <person name="Grigoriev I."/>
        </authorList>
    </citation>
    <scope>NUCLEOTIDE SEQUENCE</scope>
    <source>
        <strain evidence="3">ATCC 36951</strain>
    </source>
</reference>
<dbReference type="EMBL" id="ML993610">
    <property type="protein sequence ID" value="KAF2163006.1"/>
    <property type="molecule type" value="Genomic_DNA"/>
</dbReference>
<gene>
    <name evidence="3" type="ORF">M409DRAFT_57689</name>
</gene>
<dbReference type="RefSeq" id="XP_033663895.1">
    <property type="nucleotide sequence ID" value="XM_033813705.1"/>
</dbReference>
<evidence type="ECO:0000256" key="1">
    <source>
        <dbReference type="SAM" id="MobiDB-lite"/>
    </source>
</evidence>
<keyword evidence="2" id="KW-0732">Signal</keyword>
<proteinExistence type="predicted"/>
<evidence type="ECO:0000313" key="3">
    <source>
        <dbReference type="EMBL" id="KAF2163006.1"/>
    </source>
</evidence>
<feature type="region of interest" description="Disordered" evidence="1">
    <location>
        <begin position="21"/>
        <end position="64"/>
    </location>
</feature>